<dbReference type="PROSITE" id="PS50011">
    <property type="entry name" value="PROTEIN_KINASE_DOM"/>
    <property type="match status" value="1"/>
</dbReference>
<dbReference type="InterPro" id="IPR027417">
    <property type="entry name" value="P-loop_NTPase"/>
</dbReference>
<dbReference type="EMBL" id="JADFTS010000006">
    <property type="protein sequence ID" value="KAF9601947.1"/>
    <property type="molecule type" value="Genomic_DNA"/>
</dbReference>
<dbReference type="GO" id="GO:0004672">
    <property type="term" value="F:protein kinase activity"/>
    <property type="evidence" value="ECO:0007669"/>
    <property type="project" value="InterPro"/>
</dbReference>
<accession>A0A835HPF8</accession>
<feature type="domain" description="Protein kinase" evidence="1">
    <location>
        <begin position="1"/>
        <end position="143"/>
    </location>
</feature>
<dbReference type="InterPro" id="IPR000719">
    <property type="entry name" value="Prot_kinase_dom"/>
</dbReference>
<keyword evidence="3" id="KW-1185">Reference proteome</keyword>
<dbReference type="SUPFAM" id="SSF56112">
    <property type="entry name" value="Protein kinase-like (PK-like)"/>
    <property type="match status" value="1"/>
</dbReference>
<dbReference type="InterPro" id="IPR011009">
    <property type="entry name" value="Kinase-like_dom_sf"/>
</dbReference>
<evidence type="ECO:0000313" key="3">
    <source>
        <dbReference type="Proteomes" id="UP000631114"/>
    </source>
</evidence>
<gene>
    <name evidence="2" type="ORF">IFM89_024281</name>
</gene>
<dbReference type="GO" id="GO:0043531">
    <property type="term" value="F:ADP binding"/>
    <property type="evidence" value="ECO:0007669"/>
    <property type="project" value="InterPro"/>
</dbReference>
<dbReference type="InterPro" id="IPR002182">
    <property type="entry name" value="NB-ARC"/>
</dbReference>
<name>A0A835HPF8_9MAGN</name>
<dbReference type="OrthoDB" id="1432878at2759"/>
<dbReference type="PANTHER" id="PTHR45621">
    <property type="entry name" value="OS01G0588500 PROTEIN-RELATED"/>
    <property type="match status" value="1"/>
</dbReference>
<evidence type="ECO:0000313" key="2">
    <source>
        <dbReference type="EMBL" id="KAF9601947.1"/>
    </source>
</evidence>
<comment type="caution">
    <text evidence="2">The sequence shown here is derived from an EMBL/GenBank/DDBJ whole genome shotgun (WGS) entry which is preliminary data.</text>
</comment>
<sequence length="364" mass="40470">MGGASHVTTRVMGTYGYAAPEYVATGHLSDKSDVHGFGVVLVEMLTGLRAIDHNRPTGQCNLVDWLRPCLSDRKKVMRIMDPQLDVVQSLDEIQAINCRPKEFRTSTRHLPAHKRSLLHINGSDRAQLLVATEIVGQSVHKTVKLIFHYLMDPMIGMIGIHSMGGIGKTMTMMNINAQLVVTVAFDRIIWVTVSKVLSLDDVQNEIAKQLNASLPVDVAKVRRASILRKIPSVENLKALRFLNLRGTSIKELPEGMETLIRLRFLDLSETKNLVNIREGVTSSLWGLEELHLQGSRLCKMDTPQAANSLKEIRCLTQLQILTLSAVGFGDHLDTIMCLQEQNLVNFSIDIYGSVEDVVDGVKDI</sequence>
<dbReference type="Gene3D" id="1.10.510.10">
    <property type="entry name" value="Transferase(Phosphotransferase) domain 1"/>
    <property type="match status" value="1"/>
</dbReference>
<reference evidence="2 3" key="1">
    <citation type="submission" date="2020-10" db="EMBL/GenBank/DDBJ databases">
        <title>The Coptis chinensis genome and diversification of protoberbering-type alkaloids.</title>
        <authorList>
            <person name="Wang B."/>
            <person name="Shu S."/>
            <person name="Song C."/>
            <person name="Liu Y."/>
        </authorList>
    </citation>
    <scope>NUCLEOTIDE SEQUENCE [LARGE SCALE GENOMIC DNA]</scope>
    <source>
        <strain evidence="2">HL-2020</strain>
        <tissue evidence="2">Leaf</tissue>
    </source>
</reference>
<dbReference type="SUPFAM" id="SSF52058">
    <property type="entry name" value="L domain-like"/>
    <property type="match status" value="1"/>
</dbReference>
<dbReference type="Proteomes" id="UP000631114">
    <property type="component" value="Unassembled WGS sequence"/>
</dbReference>
<proteinExistence type="predicted"/>
<dbReference type="Gene3D" id="3.80.10.10">
    <property type="entry name" value="Ribonuclease Inhibitor"/>
    <property type="match status" value="1"/>
</dbReference>
<evidence type="ECO:0000259" key="1">
    <source>
        <dbReference type="PROSITE" id="PS50011"/>
    </source>
</evidence>
<dbReference type="Pfam" id="PF00931">
    <property type="entry name" value="NB-ARC"/>
    <property type="match status" value="1"/>
</dbReference>
<protein>
    <recommendedName>
        <fullName evidence="1">Protein kinase domain-containing protein</fullName>
    </recommendedName>
</protein>
<organism evidence="2 3">
    <name type="scientific">Coptis chinensis</name>
    <dbReference type="NCBI Taxonomy" id="261450"/>
    <lineage>
        <taxon>Eukaryota</taxon>
        <taxon>Viridiplantae</taxon>
        <taxon>Streptophyta</taxon>
        <taxon>Embryophyta</taxon>
        <taxon>Tracheophyta</taxon>
        <taxon>Spermatophyta</taxon>
        <taxon>Magnoliopsida</taxon>
        <taxon>Ranunculales</taxon>
        <taxon>Ranunculaceae</taxon>
        <taxon>Coptidoideae</taxon>
        <taxon>Coptis</taxon>
    </lineage>
</organism>
<dbReference type="SUPFAM" id="SSF52540">
    <property type="entry name" value="P-loop containing nucleoside triphosphate hydrolases"/>
    <property type="match status" value="1"/>
</dbReference>
<dbReference type="GO" id="GO:0005524">
    <property type="term" value="F:ATP binding"/>
    <property type="evidence" value="ECO:0007669"/>
    <property type="project" value="InterPro"/>
</dbReference>
<dbReference type="InterPro" id="IPR032675">
    <property type="entry name" value="LRR_dom_sf"/>
</dbReference>
<dbReference type="InterPro" id="IPR050823">
    <property type="entry name" value="Plant_Ser_Thr_Prot_Kinase"/>
</dbReference>
<dbReference type="AlphaFoldDB" id="A0A835HPF8"/>